<reference evidence="2" key="1">
    <citation type="submission" date="2024-01" db="EMBL/GenBank/DDBJ databases">
        <title>Bank of Algae and Cyanobacteria of the Azores (BACA) strain genomes.</title>
        <authorList>
            <person name="Luz R."/>
            <person name="Cordeiro R."/>
            <person name="Fonseca A."/>
            <person name="Goncalves V."/>
        </authorList>
    </citation>
    <scope>NUCLEOTIDE SEQUENCE</scope>
    <source>
        <strain evidence="2">BACA0141</strain>
    </source>
</reference>
<keyword evidence="1" id="KW-0812">Transmembrane</keyword>
<keyword evidence="3" id="KW-1185">Reference proteome</keyword>
<keyword evidence="1" id="KW-0472">Membrane</keyword>
<proteinExistence type="predicted"/>
<protein>
    <submittedName>
        <fullName evidence="2">Uncharacterized protein</fullName>
    </submittedName>
</protein>
<organism evidence="2 3">
    <name type="scientific">Tumidithrix elongata BACA0141</name>
    <dbReference type="NCBI Taxonomy" id="2716417"/>
    <lineage>
        <taxon>Bacteria</taxon>
        <taxon>Bacillati</taxon>
        <taxon>Cyanobacteriota</taxon>
        <taxon>Cyanophyceae</taxon>
        <taxon>Pseudanabaenales</taxon>
        <taxon>Pseudanabaenaceae</taxon>
        <taxon>Tumidithrix</taxon>
        <taxon>Tumidithrix elongata</taxon>
    </lineage>
</organism>
<feature type="transmembrane region" description="Helical" evidence="1">
    <location>
        <begin position="194"/>
        <end position="220"/>
    </location>
</feature>
<accession>A0AAW9Q5Q1</accession>
<gene>
    <name evidence="2" type="ORF">V2H45_14520</name>
</gene>
<dbReference type="EMBL" id="JAZBJZ010000058">
    <property type="protein sequence ID" value="MEE3717951.1"/>
    <property type="molecule type" value="Genomic_DNA"/>
</dbReference>
<feature type="transmembrane region" description="Helical" evidence="1">
    <location>
        <begin position="29"/>
        <end position="53"/>
    </location>
</feature>
<keyword evidence="1" id="KW-1133">Transmembrane helix</keyword>
<dbReference type="Proteomes" id="UP001333818">
    <property type="component" value="Unassembled WGS sequence"/>
</dbReference>
<name>A0AAW9Q5Q1_9CYAN</name>
<comment type="caution">
    <text evidence="2">The sequence shown here is derived from an EMBL/GenBank/DDBJ whole genome shotgun (WGS) entry which is preliminary data.</text>
</comment>
<sequence length="230" mass="25615">MQNTLRSLIQSGWQSNPAMHKIISDYAKYHAALVIAGGLFTLILISLSVFFWIKFKKIPKTGKFKWIFEKKVYFSFGLLSGIVALCMTLIVAANATNAFNPLHGFSLLIDDLTPSSYSVQLHHAYNDWIQSGSSTLPTLIEQHIHRRVIFHTTKAIVCGILIIVFTALSIPLWRTLIKKPNASETKWRLKEKTFFVAGIATVALSLLMMIIVVANLQGAIAPIALTLLFG</sequence>
<feature type="transmembrane region" description="Helical" evidence="1">
    <location>
        <begin position="73"/>
        <end position="93"/>
    </location>
</feature>
<evidence type="ECO:0000313" key="3">
    <source>
        <dbReference type="Proteomes" id="UP001333818"/>
    </source>
</evidence>
<feature type="transmembrane region" description="Helical" evidence="1">
    <location>
        <begin position="148"/>
        <end position="173"/>
    </location>
</feature>
<evidence type="ECO:0000256" key="1">
    <source>
        <dbReference type="SAM" id="Phobius"/>
    </source>
</evidence>
<evidence type="ECO:0000313" key="2">
    <source>
        <dbReference type="EMBL" id="MEE3717951.1"/>
    </source>
</evidence>
<dbReference type="AlphaFoldDB" id="A0AAW9Q5Q1"/>